<evidence type="ECO:0000313" key="4">
    <source>
        <dbReference type="Proteomes" id="UP000307440"/>
    </source>
</evidence>
<dbReference type="OrthoDB" id="3250682at2759"/>
<accession>A0A5C3KYM2</accession>
<feature type="region of interest" description="Disordered" evidence="1">
    <location>
        <begin position="273"/>
        <end position="292"/>
    </location>
</feature>
<name>A0A5C3KYM2_COPMA</name>
<feature type="transmembrane region" description="Helical" evidence="2">
    <location>
        <begin position="180"/>
        <end position="203"/>
    </location>
</feature>
<organism evidence="3 4">
    <name type="scientific">Coprinopsis marcescibilis</name>
    <name type="common">Agaric fungus</name>
    <name type="synonym">Psathyrella marcescibilis</name>
    <dbReference type="NCBI Taxonomy" id="230819"/>
    <lineage>
        <taxon>Eukaryota</taxon>
        <taxon>Fungi</taxon>
        <taxon>Dikarya</taxon>
        <taxon>Basidiomycota</taxon>
        <taxon>Agaricomycotina</taxon>
        <taxon>Agaricomycetes</taxon>
        <taxon>Agaricomycetidae</taxon>
        <taxon>Agaricales</taxon>
        <taxon>Agaricineae</taxon>
        <taxon>Psathyrellaceae</taxon>
        <taxon>Coprinopsis</taxon>
    </lineage>
</organism>
<keyword evidence="2" id="KW-0472">Membrane</keyword>
<evidence type="ECO:0000256" key="1">
    <source>
        <dbReference type="SAM" id="MobiDB-lite"/>
    </source>
</evidence>
<sequence>MQAFNTKPSLDGKHMDLLAVFVAIALESLLVGIFIVLGSISLYLWTTRMHGSSGFILEDAPLSKRKPATLQMKESIRGLQMAFKNPLVYGSVALSICILGHWICTVVRLFTAVEILQVGQSPIPMFEDHRRTDFILMSTFIAMAFPVVDSLLPILVILVESAALHSVWTVLGFVTYQAEMPLAIIALETGPVVAGIAFMLINVRVGLGWDIRPDLKCGPLPFILAQAFRGTPMQADDQDEIPNHVLHDHPRPSVDGPLPGRVSMSIQHTIRVSTQSLQRHNDDGPARSPSLSQNVCIVTGAATG</sequence>
<dbReference type="Proteomes" id="UP000307440">
    <property type="component" value="Unassembled WGS sequence"/>
</dbReference>
<keyword evidence="4" id="KW-1185">Reference proteome</keyword>
<dbReference type="EMBL" id="ML210188">
    <property type="protein sequence ID" value="TFK25290.1"/>
    <property type="molecule type" value="Genomic_DNA"/>
</dbReference>
<evidence type="ECO:0000256" key="2">
    <source>
        <dbReference type="SAM" id="Phobius"/>
    </source>
</evidence>
<reference evidence="3 4" key="1">
    <citation type="journal article" date="2019" name="Nat. Ecol. Evol.">
        <title>Megaphylogeny resolves global patterns of mushroom evolution.</title>
        <authorList>
            <person name="Varga T."/>
            <person name="Krizsan K."/>
            <person name="Foldi C."/>
            <person name="Dima B."/>
            <person name="Sanchez-Garcia M."/>
            <person name="Sanchez-Ramirez S."/>
            <person name="Szollosi G.J."/>
            <person name="Szarkandi J.G."/>
            <person name="Papp V."/>
            <person name="Albert L."/>
            <person name="Andreopoulos W."/>
            <person name="Angelini C."/>
            <person name="Antonin V."/>
            <person name="Barry K.W."/>
            <person name="Bougher N.L."/>
            <person name="Buchanan P."/>
            <person name="Buyck B."/>
            <person name="Bense V."/>
            <person name="Catcheside P."/>
            <person name="Chovatia M."/>
            <person name="Cooper J."/>
            <person name="Damon W."/>
            <person name="Desjardin D."/>
            <person name="Finy P."/>
            <person name="Geml J."/>
            <person name="Haridas S."/>
            <person name="Hughes K."/>
            <person name="Justo A."/>
            <person name="Karasinski D."/>
            <person name="Kautmanova I."/>
            <person name="Kiss B."/>
            <person name="Kocsube S."/>
            <person name="Kotiranta H."/>
            <person name="LaButti K.M."/>
            <person name="Lechner B.E."/>
            <person name="Liimatainen K."/>
            <person name="Lipzen A."/>
            <person name="Lukacs Z."/>
            <person name="Mihaltcheva S."/>
            <person name="Morgado L.N."/>
            <person name="Niskanen T."/>
            <person name="Noordeloos M.E."/>
            <person name="Ohm R.A."/>
            <person name="Ortiz-Santana B."/>
            <person name="Ovrebo C."/>
            <person name="Racz N."/>
            <person name="Riley R."/>
            <person name="Savchenko A."/>
            <person name="Shiryaev A."/>
            <person name="Soop K."/>
            <person name="Spirin V."/>
            <person name="Szebenyi C."/>
            <person name="Tomsovsky M."/>
            <person name="Tulloss R.E."/>
            <person name="Uehling J."/>
            <person name="Grigoriev I.V."/>
            <person name="Vagvolgyi C."/>
            <person name="Papp T."/>
            <person name="Martin F.M."/>
            <person name="Miettinen O."/>
            <person name="Hibbett D.S."/>
            <person name="Nagy L.G."/>
        </authorList>
    </citation>
    <scope>NUCLEOTIDE SEQUENCE [LARGE SCALE GENOMIC DNA]</scope>
    <source>
        <strain evidence="3 4">CBS 121175</strain>
    </source>
</reference>
<proteinExistence type="predicted"/>
<dbReference type="AlphaFoldDB" id="A0A5C3KYM2"/>
<feature type="transmembrane region" description="Helical" evidence="2">
    <location>
        <begin position="87"/>
        <end position="113"/>
    </location>
</feature>
<feature type="transmembrane region" description="Helical" evidence="2">
    <location>
        <begin position="17"/>
        <end position="45"/>
    </location>
</feature>
<gene>
    <name evidence="3" type="ORF">FA15DRAFT_703837</name>
</gene>
<protein>
    <submittedName>
        <fullName evidence="3">Uncharacterized protein</fullName>
    </submittedName>
</protein>
<keyword evidence="2" id="KW-1133">Transmembrane helix</keyword>
<dbReference type="STRING" id="230819.A0A5C3KYM2"/>
<evidence type="ECO:0000313" key="3">
    <source>
        <dbReference type="EMBL" id="TFK25290.1"/>
    </source>
</evidence>
<keyword evidence="2" id="KW-0812">Transmembrane</keyword>